<accession>A0A2K1JYV5</accession>
<dbReference type="PANTHER" id="PTHR43768:SF3">
    <property type="entry name" value="TREHALOSE 6-PHOSPHATE PHOSPHATASE"/>
    <property type="match status" value="1"/>
</dbReference>
<evidence type="ECO:0000313" key="9">
    <source>
        <dbReference type="Proteomes" id="UP000006727"/>
    </source>
</evidence>
<gene>
    <name evidence="8" type="primary">LOC112287744</name>
    <name evidence="7" type="ORF">PHYPA_013829</name>
</gene>
<dbReference type="AlphaFoldDB" id="A0A2K1JYV5"/>
<dbReference type="Gene3D" id="3.40.50.1000">
    <property type="entry name" value="HAD superfamily/HAD-like"/>
    <property type="match status" value="2"/>
</dbReference>
<dbReference type="OMA" id="GIHYAGS"/>
<dbReference type="NCBIfam" id="TIGR00685">
    <property type="entry name" value="T6PP"/>
    <property type="match status" value="1"/>
</dbReference>
<dbReference type="NCBIfam" id="TIGR01484">
    <property type="entry name" value="HAD-SF-IIB"/>
    <property type="match status" value="1"/>
</dbReference>
<name>A0A2K1JYV5_PHYPA</name>
<evidence type="ECO:0000256" key="4">
    <source>
        <dbReference type="ARBA" id="ARBA00008770"/>
    </source>
</evidence>
<dbReference type="OrthoDB" id="411251at2759"/>
<dbReference type="InterPro" id="IPR006379">
    <property type="entry name" value="HAD-SF_hydro_IIB"/>
</dbReference>
<dbReference type="EC" id="3.1.3.12" evidence="6"/>
<dbReference type="Pfam" id="PF02358">
    <property type="entry name" value="Trehalose_PPase"/>
    <property type="match status" value="1"/>
</dbReference>
<dbReference type="FunFam" id="3.40.50.1000:FF:000122">
    <property type="entry name" value="Trehalose 6-phosphate phosphatase"/>
    <property type="match status" value="1"/>
</dbReference>
<evidence type="ECO:0000256" key="6">
    <source>
        <dbReference type="RuleBase" id="RU361117"/>
    </source>
</evidence>
<evidence type="ECO:0000256" key="1">
    <source>
        <dbReference type="ARBA" id="ARBA00000500"/>
    </source>
</evidence>
<keyword evidence="5 6" id="KW-0378">Hydrolase</keyword>
<dbReference type="SUPFAM" id="SSF56784">
    <property type="entry name" value="HAD-like"/>
    <property type="match status" value="1"/>
</dbReference>
<reference evidence="7 9" key="2">
    <citation type="journal article" date="2018" name="Plant J.">
        <title>The Physcomitrella patens chromosome-scale assembly reveals moss genome structure and evolution.</title>
        <authorList>
            <person name="Lang D."/>
            <person name="Ullrich K.K."/>
            <person name="Murat F."/>
            <person name="Fuchs J."/>
            <person name="Jenkins J."/>
            <person name="Haas F.B."/>
            <person name="Piednoel M."/>
            <person name="Gundlach H."/>
            <person name="Van Bel M."/>
            <person name="Meyberg R."/>
            <person name="Vives C."/>
            <person name="Morata J."/>
            <person name="Symeonidi A."/>
            <person name="Hiss M."/>
            <person name="Muchero W."/>
            <person name="Kamisugi Y."/>
            <person name="Saleh O."/>
            <person name="Blanc G."/>
            <person name="Decker E.L."/>
            <person name="van Gessel N."/>
            <person name="Grimwood J."/>
            <person name="Hayes R.D."/>
            <person name="Graham S.W."/>
            <person name="Gunter L.E."/>
            <person name="McDaniel S.F."/>
            <person name="Hoernstein S.N.W."/>
            <person name="Larsson A."/>
            <person name="Li F.W."/>
            <person name="Perroud P.F."/>
            <person name="Phillips J."/>
            <person name="Ranjan P."/>
            <person name="Rokshar D.S."/>
            <person name="Rothfels C.J."/>
            <person name="Schneider L."/>
            <person name="Shu S."/>
            <person name="Stevenson D.W."/>
            <person name="Thummler F."/>
            <person name="Tillich M."/>
            <person name="Villarreal Aguilar J.C."/>
            <person name="Widiez T."/>
            <person name="Wong G.K."/>
            <person name="Wymore A."/>
            <person name="Zhang Y."/>
            <person name="Zimmer A.D."/>
            <person name="Quatrano R.S."/>
            <person name="Mayer K.F.X."/>
            <person name="Goodstein D."/>
            <person name="Casacuberta J.M."/>
            <person name="Vandepoele K."/>
            <person name="Reski R."/>
            <person name="Cuming A.C."/>
            <person name="Tuskan G.A."/>
            <person name="Maumus F."/>
            <person name="Salse J."/>
            <person name="Schmutz J."/>
            <person name="Rensing S.A."/>
        </authorList>
    </citation>
    <scope>NUCLEOTIDE SEQUENCE [LARGE SCALE GENOMIC DNA]</scope>
    <source>
        <strain evidence="8 9">cv. Gransden 2004</strain>
    </source>
</reference>
<dbReference type="PANTHER" id="PTHR43768">
    <property type="entry name" value="TREHALOSE 6-PHOSPHATE PHOSPHATASE"/>
    <property type="match status" value="1"/>
</dbReference>
<dbReference type="InterPro" id="IPR003337">
    <property type="entry name" value="Trehalose_PPase"/>
</dbReference>
<evidence type="ECO:0000256" key="2">
    <source>
        <dbReference type="ARBA" id="ARBA00001968"/>
    </source>
</evidence>
<comment type="pathway">
    <text evidence="3 6">Glycan biosynthesis; trehalose biosynthesis.</text>
</comment>
<evidence type="ECO:0000256" key="5">
    <source>
        <dbReference type="ARBA" id="ARBA00022801"/>
    </source>
</evidence>
<dbReference type="EnsemblPlants" id="Pp3c10_13170V3.2">
    <property type="protein sequence ID" value="Pp3c10_13170V3.2"/>
    <property type="gene ID" value="Pp3c10_13170"/>
</dbReference>
<reference evidence="8" key="3">
    <citation type="submission" date="2020-12" db="UniProtKB">
        <authorList>
            <consortium name="EnsemblPlants"/>
        </authorList>
    </citation>
    <scope>IDENTIFICATION</scope>
</reference>
<dbReference type="GO" id="GO:0005992">
    <property type="term" value="P:trehalose biosynthetic process"/>
    <property type="evidence" value="ECO:0000318"/>
    <property type="project" value="GO_Central"/>
</dbReference>
<organism evidence="7">
    <name type="scientific">Physcomitrium patens</name>
    <name type="common">Spreading-leaved earth moss</name>
    <name type="synonym">Physcomitrella patens</name>
    <dbReference type="NCBI Taxonomy" id="3218"/>
    <lineage>
        <taxon>Eukaryota</taxon>
        <taxon>Viridiplantae</taxon>
        <taxon>Streptophyta</taxon>
        <taxon>Embryophyta</taxon>
        <taxon>Bryophyta</taxon>
        <taxon>Bryophytina</taxon>
        <taxon>Bryopsida</taxon>
        <taxon>Funariidae</taxon>
        <taxon>Funariales</taxon>
        <taxon>Funariaceae</taxon>
        <taxon>Physcomitrium</taxon>
    </lineage>
</organism>
<dbReference type="Proteomes" id="UP000006727">
    <property type="component" value="Chromosome 10"/>
</dbReference>
<dbReference type="EnsemblPlants" id="Pp3c10_13170V3.1">
    <property type="protein sequence ID" value="Pp3c10_13170V3.1"/>
    <property type="gene ID" value="Pp3c10_13170"/>
</dbReference>
<proteinExistence type="inferred from homology"/>
<dbReference type="EnsemblPlants" id="Pp3c10_13170V3.5">
    <property type="protein sequence ID" value="Pp3c10_13170V3.5"/>
    <property type="gene ID" value="Pp3c10_13170"/>
</dbReference>
<evidence type="ECO:0000256" key="3">
    <source>
        <dbReference type="ARBA" id="ARBA00005199"/>
    </source>
</evidence>
<dbReference type="RefSeq" id="XP_024386857.1">
    <property type="nucleotide sequence ID" value="XM_024531089.2"/>
</dbReference>
<dbReference type="EnsemblPlants" id="Pp3c10_13170V3.4">
    <property type="protein sequence ID" value="Pp3c10_13170V3.4"/>
    <property type="gene ID" value="Pp3c10_13170"/>
</dbReference>
<comment type="function">
    <text evidence="6">Removes the phosphate from trehalose 6-phosphate to produce free trehalose.</text>
</comment>
<dbReference type="InterPro" id="IPR044651">
    <property type="entry name" value="OTSB-like"/>
</dbReference>
<dbReference type="Gramene" id="Pp3c10_13170V3.4">
    <property type="protein sequence ID" value="Pp3c10_13170V3.4"/>
    <property type="gene ID" value="Pp3c10_13170"/>
</dbReference>
<dbReference type="InterPro" id="IPR036412">
    <property type="entry name" value="HAD-like_sf"/>
</dbReference>
<evidence type="ECO:0000313" key="7">
    <source>
        <dbReference type="EMBL" id="PNR46709.1"/>
    </source>
</evidence>
<dbReference type="GeneID" id="112287744"/>
<comment type="cofactor">
    <cofactor evidence="2 6">
        <name>a divalent metal cation</name>
        <dbReference type="ChEBI" id="CHEBI:60240"/>
    </cofactor>
</comment>
<protein>
    <recommendedName>
        <fullName evidence="6">Trehalose 6-phosphate phosphatase</fullName>
        <ecNumber evidence="6">3.1.3.12</ecNumber>
    </recommendedName>
</protein>
<dbReference type="CDD" id="cd01627">
    <property type="entry name" value="HAD_TPP"/>
    <property type="match status" value="1"/>
</dbReference>
<dbReference type="FunCoup" id="A0A2K1JYV5">
    <property type="interactions" value="118"/>
</dbReference>
<dbReference type="KEGG" id="ppp:112287744"/>
<dbReference type="STRING" id="3218.A0A2K1JYV5"/>
<dbReference type="Gramene" id="Pp3c10_13170V3.5">
    <property type="protein sequence ID" value="Pp3c10_13170V3.5"/>
    <property type="gene ID" value="Pp3c10_13170"/>
</dbReference>
<dbReference type="UniPathway" id="UPA00299"/>
<reference evidence="7 9" key="1">
    <citation type="journal article" date="2008" name="Science">
        <title>The Physcomitrella genome reveals evolutionary insights into the conquest of land by plants.</title>
        <authorList>
            <person name="Rensing S."/>
            <person name="Lang D."/>
            <person name="Zimmer A."/>
            <person name="Terry A."/>
            <person name="Salamov A."/>
            <person name="Shapiro H."/>
            <person name="Nishiyama T."/>
            <person name="Perroud P.-F."/>
            <person name="Lindquist E."/>
            <person name="Kamisugi Y."/>
            <person name="Tanahashi T."/>
            <person name="Sakakibara K."/>
            <person name="Fujita T."/>
            <person name="Oishi K."/>
            <person name="Shin-I T."/>
            <person name="Kuroki Y."/>
            <person name="Toyoda A."/>
            <person name="Suzuki Y."/>
            <person name="Hashimoto A."/>
            <person name="Yamaguchi K."/>
            <person name="Sugano A."/>
            <person name="Kohara Y."/>
            <person name="Fujiyama A."/>
            <person name="Anterola A."/>
            <person name="Aoki S."/>
            <person name="Ashton N."/>
            <person name="Barbazuk W.B."/>
            <person name="Barker E."/>
            <person name="Bennetzen J."/>
            <person name="Bezanilla M."/>
            <person name="Blankenship R."/>
            <person name="Cho S.H."/>
            <person name="Dutcher S."/>
            <person name="Estelle M."/>
            <person name="Fawcett J.A."/>
            <person name="Gundlach H."/>
            <person name="Hanada K."/>
            <person name="Heyl A."/>
            <person name="Hicks K.A."/>
            <person name="Hugh J."/>
            <person name="Lohr M."/>
            <person name="Mayer K."/>
            <person name="Melkozernov A."/>
            <person name="Murata T."/>
            <person name="Nelson D."/>
            <person name="Pils B."/>
            <person name="Prigge M."/>
            <person name="Reiss B."/>
            <person name="Renner T."/>
            <person name="Rombauts S."/>
            <person name="Rushton P."/>
            <person name="Sanderfoot A."/>
            <person name="Schween G."/>
            <person name="Shiu S.-H."/>
            <person name="Stueber K."/>
            <person name="Theodoulou F.L."/>
            <person name="Tu H."/>
            <person name="Van de Peer Y."/>
            <person name="Verrier P.J."/>
            <person name="Waters E."/>
            <person name="Wood A."/>
            <person name="Yang L."/>
            <person name="Cove D."/>
            <person name="Cuming A."/>
            <person name="Hasebe M."/>
            <person name="Lucas S."/>
            <person name="Mishler D.B."/>
            <person name="Reski R."/>
            <person name="Grigoriev I."/>
            <person name="Quatrano R.S."/>
            <person name="Boore J.L."/>
        </authorList>
    </citation>
    <scope>NUCLEOTIDE SEQUENCE [LARGE SCALE GENOMIC DNA]</scope>
    <source>
        <strain evidence="8 9">cv. Gransden 2004</strain>
    </source>
</reference>
<comment type="similarity">
    <text evidence="4 6">Belongs to the trehalose phosphatase family.</text>
</comment>
<dbReference type="GO" id="GO:0004805">
    <property type="term" value="F:trehalose-phosphatase activity"/>
    <property type="evidence" value="ECO:0000318"/>
    <property type="project" value="GO_Central"/>
</dbReference>
<dbReference type="FunFam" id="3.40.50.1000:FF:000073">
    <property type="entry name" value="Trehalose 6-phosphate phosphatase"/>
    <property type="match status" value="1"/>
</dbReference>
<dbReference type="Gramene" id="Pp3c10_13170V3.1">
    <property type="protein sequence ID" value="Pp3c10_13170V3.1"/>
    <property type="gene ID" value="Pp3c10_13170"/>
</dbReference>
<sequence length="442" mass="48852">MIYKCEPDCPINFNRFDQGNIESAEVGLLRASLSTLGEGMVGGMSLRSKRATLGGESPATPCAGTVSLLTNSSLKPAATNGTSISIKSTAVAVPKKHGPYADKGHLITWVDAMRSQSPPRFRSPHEEAPEAFEIKTAAYSAWLDKHPSALSSFDKVVKHAKSKQIVVFLDYDGTLSPIVDNPDRALMSDEMRATVKELATYFPTAIISGRARPKVYDFVQLSELYYAGSHGMDIMGPAKSSSGFKVNGTRVKDKKGNDVVFFQPASEYLPMMDKVCSILNETTRTVKGARVEHNKYCVTVHFRLVKEELWEGLVTKVQNVLKEYPMLNLTHGRKVLEVRPSIAWDKGKAVNYLLNSLGFADSSDVLPVYIGDDRTDEDAFKLLNGMKHGCSILVSSIPKSTKATLSLREPSEVMEFLGRLVNWKKWGPEKWNGVQNGRYFMN</sequence>
<dbReference type="EMBL" id="ABEU02000010">
    <property type="protein sequence ID" value="PNR46709.1"/>
    <property type="molecule type" value="Genomic_DNA"/>
</dbReference>
<evidence type="ECO:0000313" key="8">
    <source>
        <dbReference type="EnsemblPlants" id="Pp3c10_13170V3.1"/>
    </source>
</evidence>
<dbReference type="Gramene" id="Pp3c10_13170V3.2">
    <property type="protein sequence ID" value="Pp3c10_13170V3.2"/>
    <property type="gene ID" value="Pp3c10_13170"/>
</dbReference>
<dbReference type="Gramene" id="Pp3c10_13170V3.3">
    <property type="protein sequence ID" value="Pp3c10_13170V3.3"/>
    <property type="gene ID" value="Pp3c10_13170"/>
</dbReference>
<dbReference type="PaxDb" id="3218-PP1S141_116V6.2"/>
<keyword evidence="9" id="KW-1185">Reference proteome</keyword>
<dbReference type="InterPro" id="IPR023214">
    <property type="entry name" value="HAD_sf"/>
</dbReference>
<dbReference type="EnsemblPlants" id="Pp3c10_13170V3.3">
    <property type="protein sequence ID" value="Pp3c10_13170V3.3"/>
    <property type="gene ID" value="Pp3c10_13170"/>
</dbReference>
<comment type="catalytic activity">
    <reaction evidence="1 6">
        <text>alpha,alpha-trehalose 6-phosphate + H2O = alpha,alpha-trehalose + phosphate</text>
        <dbReference type="Rhea" id="RHEA:23420"/>
        <dbReference type="ChEBI" id="CHEBI:15377"/>
        <dbReference type="ChEBI" id="CHEBI:16551"/>
        <dbReference type="ChEBI" id="CHEBI:43474"/>
        <dbReference type="ChEBI" id="CHEBI:58429"/>
        <dbReference type="EC" id="3.1.3.12"/>
    </reaction>
</comment>